<dbReference type="EMBL" id="VOBR01000008">
    <property type="protein sequence ID" value="TWP51597.1"/>
    <property type="molecule type" value="Genomic_DNA"/>
</dbReference>
<dbReference type="SUPFAM" id="SSF56784">
    <property type="entry name" value="HAD-like"/>
    <property type="match status" value="1"/>
</dbReference>
<evidence type="ECO:0000313" key="1">
    <source>
        <dbReference type="EMBL" id="TWP51597.1"/>
    </source>
</evidence>
<gene>
    <name evidence="1" type="ORF">FKR81_15540</name>
</gene>
<dbReference type="NCBIfam" id="TIGR01484">
    <property type="entry name" value="HAD-SF-IIB"/>
    <property type="match status" value="1"/>
</dbReference>
<reference evidence="1 2" key="1">
    <citation type="submission" date="2019-07" db="EMBL/GenBank/DDBJ databases">
        <title>Lentzea xizangensis sp. nov., isolated from Qinghai-Tibetan Plateau Soils.</title>
        <authorList>
            <person name="Huang J."/>
        </authorList>
    </citation>
    <scope>NUCLEOTIDE SEQUENCE [LARGE SCALE GENOMIC DNA]</scope>
    <source>
        <strain evidence="1 2">FXJ1.1311</strain>
    </source>
</reference>
<comment type="caution">
    <text evidence="1">The sequence shown here is derived from an EMBL/GenBank/DDBJ whole genome shotgun (WGS) entry which is preliminary data.</text>
</comment>
<dbReference type="Gene3D" id="3.40.50.1000">
    <property type="entry name" value="HAD superfamily/HAD-like"/>
    <property type="match status" value="1"/>
</dbReference>
<dbReference type="CDD" id="cd07516">
    <property type="entry name" value="HAD_Pase"/>
    <property type="match status" value="1"/>
</dbReference>
<organism evidence="1 2">
    <name type="scientific">Lentzea tibetensis</name>
    <dbReference type="NCBI Taxonomy" id="2591470"/>
    <lineage>
        <taxon>Bacteria</taxon>
        <taxon>Bacillati</taxon>
        <taxon>Actinomycetota</taxon>
        <taxon>Actinomycetes</taxon>
        <taxon>Pseudonocardiales</taxon>
        <taxon>Pseudonocardiaceae</taxon>
        <taxon>Lentzea</taxon>
    </lineage>
</organism>
<dbReference type="OrthoDB" id="3180855at2"/>
<name>A0A563EV45_9PSEU</name>
<dbReference type="InterPro" id="IPR023214">
    <property type="entry name" value="HAD_sf"/>
</dbReference>
<dbReference type="RefSeq" id="WP_146352470.1">
    <property type="nucleotide sequence ID" value="NZ_VOBR01000008.1"/>
</dbReference>
<accession>A0A563EV45</accession>
<protein>
    <submittedName>
        <fullName evidence="1">HAD family hydrolase</fullName>
    </submittedName>
</protein>
<dbReference type="Proteomes" id="UP000316639">
    <property type="component" value="Unassembled WGS sequence"/>
</dbReference>
<keyword evidence="2" id="KW-1185">Reference proteome</keyword>
<dbReference type="InterPro" id="IPR000150">
    <property type="entry name" value="Cof"/>
</dbReference>
<dbReference type="PANTHER" id="PTHR10000">
    <property type="entry name" value="PHOSPHOSERINE PHOSPHATASE"/>
    <property type="match status" value="1"/>
</dbReference>
<dbReference type="GO" id="GO:0016791">
    <property type="term" value="F:phosphatase activity"/>
    <property type="evidence" value="ECO:0007669"/>
    <property type="project" value="TreeGrafter"/>
</dbReference>
<keyword evidence="1" id="KW-0378">Hydrolase</keyword>
<dbReference type="PANTHER" id="PTHR10000:SF8">
    <property type="entry name" value="HAD SUPERFAMILY HYDROLASE-LIKE, TYPE 3"/>
    <property type="match status" value="1"/>
</dbReference>
<evidence type="ECO:0000313" key="2">
    <source>
        <dbReference type="Proteomes" id="UP000316639"/>
    </source>
</evidence>
<dbReference type="InterPro" id="IPR006379">
    <property type="entry name" value="HAD-SF_hydro_IIB"/>
</dbReference>
<dbReference type="Gene3D" id="3.30.1240.10">
    <property type="match status" value="1"/>
</dbReference>
<proteinExistence type="predicted"/>
<dbReference type="GO" id="GO:0000287">
    <property type="term" value="F:magnesium ion binding"/>
    <property type="evidence" value="ECO:0007669"/>
    <property type="project" value="TreeGrafter"/>
</dbReference>
<dbReference type="AlphaFoldDB" id="A0A563EV45"/>
<dbReference type="NCBIfam" id="TIGR00099">
    <property type="entry name" value="Cof-subfamily"/>
    <property type="match status" value="1"/>
</dbReference>
<dbReference type="InterPro" id="IPR036412">
    <property type="entry name" value="HAD-like_sf"/>
</dbReference>
<sequence length="267" mass="28053">MQRPRMVASDVDGTLLGVDERVSGRTASATGRVRESGIPFVLVSGRPPRWMPGVAEQAGVDGLAVCANGAVLYDVGEDRVIWQRGLTTVQLADVASALDTVLPGAGLAAERIGKSAWDIDPFVAETAYTDPWGNGQTVVTRAEVLGHPAVKLLVRKADMRSGEMAEAALAVLRDEFSVTYSTNSGLIEIAARGVTKASGLSDVAERFGVAAPDVIAFGDMPNDVPMLRWVGHGVAMANAHPDALEAADEVTASNTDDGVALALERWF</sequence>
<dbReference type="GO" id="GO:0005829">
    <property type="term" value="C:cytosol"/>
    <property type="evidence" value="ECO:0007669"/>
    <property type="project" value="TreeGrafter"/>
</dbReference>
<dbReference type="Pfam" id="PF08282">
    <property type="entry name" value="Hydrolase_3"/>
    <property type="match status" value="1"/>
</dbReference>